<accession>A0A3A4PF87</accession>
<evidence type="ECO:0000313" key="3">
    <source>
        <dbReference type="Proteomes" id="UP000265882"/>
    </source>
</evidence>
<keyword evidence="2" id="KW-0489">Methyltransferase</keyword>
<organism evidence="2 3">
    <name type="scientific">Abyssobacteria bacterium (strain SURF_5)</name>
    <dbReference type="NCBI Taxonomy" id="2093360"/>
    <lineage>
        <taxon>Bacteria</taxon>
        <taxon>Pseudomonadati</taxon>
        <taxon>Candidatus Hydrogenedentota</taxon>
        <taxon>Candidatus Abyssobacteria</taxon>
    </lineage>
</organism>
<dbReference type="Pfam" id="PF13649">
    <property type="entry name" value="Methyltransf_25"/>
    <property type="match status" value="1"/>
</dbReference>
<keyword evidence="2" id="KW-0808">Transferase</keyword>
<sequence>MEEKQNPLFNPAFPLSNKYDPNWVLDNQMGPNVLWLTEWLTASLDLKPEMRVLDLGCGSALSSIFLAREFGVQVWAVDLWVNQNENWRRVQEAGVADRVFPLRIEAHALPFPVEFFDAVISVDSYQYYGTDELYLSYLSCFVRPGGKIAVAEAGLTQSIDNEIPAHLTQKQSNGHAFWEDECITFKTADWWRALWDRANRVDVVLADTMPDGWKHWRDFEILLEKSKKNKFPSVAEALEADAGRYIGFVRVIGTRKEGIAPMNLYDSGLIASLGDRG</sequence>
<dbReference type="GO" id="GO:0032259">
    <property type="term" value="P:methylation"/>
    <property type="evidence" value="ECO:0007669"/>
    <property type="project" value="UniProtKB-KW"/>
</dbReference>
<dbReference type="PANTHER" id="PTHR44068">
    <property type="entry name" value="ZGC:194242"/>
    <property type="match status" value="1"/>
</dbReference>
<dbReference type="Proteomes" id="UP000265882">
    <property type="component" value="Unassembled WGS sequence"/>
</dbReference>
<reference evidence="2 3" key="1">
    <citation type="journal article" date="2017" name="ISME J.">
        <title>Energy and carbon metabolisms in a deep terrestrial subsurface fluid microbial community.</title>
        <authorList>
            <person name="Momper L."/>
            <person name="Jungbluth S.P."/>
            <person name="Lee M.D."/>
            <person name="Amend J.P."/>
        </authorList>
    </citation>
    <scope>NUCLEOTIDE SEQUENCE [LARGE SCALE GENOMIC DNA]</scope>
    <source>
        <strain evidence="2">SURF_5</strain>
    </source>
</reference>
<protein>
    <submittedName>
        <fullName evidence="2">Methyltransferase domain-containing protein</fullName>
    </submittedName>
</protein>
<dbReference type="CDD" id="cd02440">
    <property type="entry name" value="AdoMet_MTases"/>
    <property type="match status" value="1"/>
</dbReference>
<dbReference type="GO" id="GO:0008168">
    <property type="term" value="F:methyltransferase activity"/>
    <property type="evidence" value="ECO:0007669"/>
    <property type="project" value="UniProtKB-KW"/>
</dbReference>
<dbReference type="InterPro" id="IPR029063">
    <property type="entry name" value="SAM-dependent_MTases_sf"/>
</dbReference>
<dbReference type="EMBL" id="QZKU01000004">
    <property type="protein sequence ID" value="RJP26711.1"/>
    <property type="molecule type" value="Genomic_DNA"/>
</dbReference>
<dbReference type="InterPro" id="IPR041698">
    <property type="entry name" value="Methyltransf_25"/>
</dbReference>
<comment type="caution">
    <text evidence="2">The sequence shown here is derived from an EMBL/GenBank/DDBJ whole genome shotgun (WGS) entry which is preliminary data.</text>
</comment>
<proteinExistence type="predicted"/>
<gene>
    <name evidence="2" type="ORF">C4520_00260</name>
</gene>
<evidence type="ECO:0000313" key="2">
    <source>
        <dbReference type="EMBL" id="RJP26711.1"/>
    </source>
</evidence>
<dbReference type="PANTHER" id="PTHR44068:SF11">
    <property type="entry name" value="GERANYL DIPHOSPHATE 2-C-METHYLTRANSFERASE"/>
    <property type="match status" value="1"/>
</dbReference>
<name>A0A3A4PF87_ABYX5</name>
<dbReference type="AlphaFoldDB" id="A0A3A4PF87"/>
<dbReference type="SUPFAM" id="SSF53335">
    <property type="entry name" value="S-adenosyl-L-methionine-dependent methyltransferases"/>
    <property type="match status" value="1"/>
</dbReference>
<dbReference type="InterPro" id="IPR050447">
    <property type="entry name" value="Erg6_SMT_methyltransf"/>
</dbReference>
<dbReference type="Gene3D" id="3.40.50.150">
    <property type="entry name" value="Vaccinia Virus protein VP39"/>
    <property type="match status" value="1"/>
</dbReference>
<evidence type="ECO:0000259" key="1">
    <source>
        <dbReference type="Pfam" id="PF13649"/>
    </source>
</evidence>
<feature type="domain" description="Methyltransferase" evidence="1">
    <location>
        <begin position="52"/>
        <end position="146"/>
    </location>
</feature>